<dbReference type="InterPro" id="IPR022284">
    <property type="entry name" value="GPAT/DHAPAT"/>
</dbReference>
<dbReference type="InterPro" id="IPR002123">
    <property type="entry name" value="Plipid/glycerol_acylTrfase"/>
</dbReference>
<keyword evidence="9 17" id="KW-0808">Transferase</keyword>
<dbReference type="NCBIfam" id="TIGR03703">
    <property type="entry name" value="plsB"/>
    <property type="match status" value="1"/>
</dbReference>
<keyword evidence="13" id="KW-1208">Phospholipid metabolism</keyword>
<proteinExistence type="inferred from homology"/>
<dbReference type="NCBIfam" id="NF003441">
    <property type="entry name" value="PRK04974.1"/>
    <property type="match status" value="1"/>
</dbReference>
<evidence type="ECO:0000256" key="11">
    <source>
        <dbReference type="ARBA" id="ARBA00023136"/>
    </source>
</evidence>
<dbReference type="CDD" id="cd07993">
    <property type="entry name" value="LPLAT_DHAPAT-like"/>
    <property type="match status" value="1"/>
</dbReference>
<dbReference type="InterPro" id="IPR045520">
    <property type="entry name" value="GPAT/DHAPAT_C"/>
</dbReference>
<evidence type="ECO:0000256" key="9">
    <source>
        <dbReference type="ARBA" id="ARBA00022679"/>
    </source>
</evidence>
<dbReference type="PANTHER" id="PTHR12563:SF17">
    <property type="entry name" value="DIHYDROXYACETONE PHOSPHATE ACYLTRANSFERASE"/>
    <property type="match status" value="1"/>
</dbReference>
<dbReference type="InterPro" id="IPR028354">
    <property type="entry name" value="GPAT_PlsB"/>
</dbReference>
<evidence type="ECO:0000256" key="12">
    <source>
        <dbReference type="ARBA" id="ARBA00023209"/>
    </source>
</evidence>
<evidence type="ECO:0000256" key="2">
    <source>
        <dbReference type="ARBA" id="ARBA00004765"/>
    </source>
</evidence>
<dbReference type="InterPro" id="IPR041728">
    <property type="entry name" value="GPAT/DHAPAT_LPLAT"/>
</dbReference>
<keyword evidence="8" id="KW-0444">Lipid biosynthesis</keyword>
<evidence type="ECO:0000256" key="10">
    <source>
        <dbReference type="ARBA" id="ARBA00023098"/>
    </source>
</evidence>
<dbReference type="PANTHER" id="PTHR12563">
    <property type="entry name" value="GLYCEROL-3-PHOSPHATE ACYLTRANSFERASE"/>
    <property type="match status" value="1"/>
</dbReference>
<keyword evidence="12" id="KW-0594">Phospholipid biosynthesis</keyword>
<comment type="subcellular location">
    <subcellularLocation>
        <location evidence="1">Cell membrane</location>
        <topology evidence="1">Peripheral membrane protein</topology>
        <orientation evidence="1">Cytoplasmic side</orientation>
    </subcellularLocation>
</comment>
<reference evidence="17 18" key="1">
    <citation type="submission" date="2018-06" db="EMBL/GenBank/DDBJ databases">
        <authorList>
            <consortium name="Pathogen Informatics"/>
            <person name="Doyle S."/>
        </authorList>
    </citation>
    <scope>NUCLEOTIDE SEQUENCE [LARGE SCALE GENOMIC DNA]</scope>
    <source>
        <strain evidence="17 18">NCTC9128</strain>
    </source>
</reference>
<evidence type="ECO:0000256" key="13">
    <source>
        <dbReference type="ARBA" id="ARBA00023264"/>
    </source>
</evidence>
<name>A0A2X3CTM1_KLEPN</name>
<dbReference type="GO" id="GO:0016024">
    <property type="term" value="P:CDP-diacylglycerol biosynthetic process"/>
    <property type="evidence" value="ECO:0007669"/>
    <property type="project" value="UniProtKB-UniPathway"/>
</dbReference>
<dbReference type="GO" id="GO:0004366">
    <property type="term" value="F:glycerol-3-phosphate O-acyltransferase activity"/>
    <property type="evidence" value="ECO:0007669"/>
    <property type="project" value="UniProtKB-EC"/>
</dbReference>
<evidence type="ECO:0000256" key="7">
    <source>
        <dbReference type="ARBA" id="ARBA00022475"/>
    </source>
</evidence>
<dbReference type="GO" id="GO:0006631">
    <property type="term" value="P:fatty acid metabolic process"/>
    <property type="evidence" value="ECO:0007669"/>
    <property type="project" value="TreeGrafter"/>
</dbReference>
<dbReference type="Pfam" id="PF19277">
    <property type="entry name" value="GPAT_C"/>
    <property type="match status" value="1"/>
</dbReference>
<dbReference type="AlphaFoldDB" id="A0A2X3CTM1"/>
<protein>
    <recommendedName>
        <fullName evidence="6">Glycerol-3-phosphate acyltransferase</fullName>
        <ecNumber evidence="5">2.3.1.15</ecNumber>
    </recommendedName>
</protein>
<accession>A0A2X3CTM1</accession>
<evidence type="ECO:0000259" key="16">
    <source>
        <dbReference type="SMART" id="SM00563"/>
    </source>
</evidence>
<comment type="pathway">
    <text evidence="3">Lipid metabolism.</text>
</comment>
<dbReference type="SUPFAM" id="SSF69593">
    <property type="entry name" value="Glycerol-3-phosphate (1)-acyltransferase"/>
    <property type="match status" value="1"/>
</dbReference>
<evidence type="ECO:0000256" key="4">
    <source>
        <dbReference type="ARBA" id="ARBA00007937"/>
    </source>
</evidence>
<feature type="domain" description="Phospholipid/glycerol acyltransferase" evidence="16">
    <location>
        <begin position="300"/>
        <end position="427"/>
    </location>
</feature>
<evidence type="ECO:0000313" key="17">
    <source>
        <dbReference type="EMBL" id="SQC16463.1"/>
    </source>
</evidence>
<keyword evidence="10" id="KW-0443">Lipid metabolism</keyword>
<organism evidence="17 18">
    <name type="scientific">Klebsiella pneumoniae</name>
    <dbReference type="NCBI Taxonomy" id="573"/>
    <lineage>
        <taxon>Bacteria</taxon>
        <taxon>Pseudomonadati</taxon>
        <taxon>Pseudomonadota</taxon>
        <taxon>Gammaproteobacteria</taxon>
        <taxon>Enterobacterales</taxon>
        <taxon>Enterobacteriaceae</taxon>
        <taxon>Klebsiella/Raoultella group</taxon>
        <taxon>Klebsiella</taxon>
        <taxon>Klebsiella pneumoniae complex</taxon>
    </lineage>
</organism>
<dbReference type="PIRSF" id="PIRSF500064">
    <property type="entry name" value="GPAT"/>
    <property type="match status" value="1"/>
</dbReference>
<dbReference type="Pfam" id="PF01553">
    <property type="entry name" value="Acyltransferase"/>
    <property type="match status" value="1"/>
</dbReference>
<dbReference type="PIRSF" id="PIRSF000437">
    <property type="entry name" value="GPAT_DHAPAT"/>
    <property type="match status" value="1"/>
</dbReference>
<evidence type="ECO:0000256" key="15">
    <source>
        <dbReference type="ARBA" id="ARBA00048427"/>
    </source>
</evidence>
<sequence length="618" mass="70177">MSGWQRIYYKLLNLPLQVLVKSKSIPAEPAQELGLDTSRPVMYVLPYNSKADLLTLRAQCLAHDLPDPLEPLEIDGALLPRYVFIHGGPRVFTYYTPKEESIKLFHDYLDLHRNHPDLDVQMVPVSVMFGRSPGREKGEVNPPLRMLNGIQKFFAVSWLGRDSFVRFSPSVSLRRMADEHGTDKIIAQKLARVARMHFARQRLAAVGPRLPARQDLFNKLLASKAIARAVEDEARSKKISHEKAQQNAIALMEEIAANFSYEMIRLTDRILGFTWNRLYQGINVHNAERVRQLAHDGHEIVYVPCHRSHMDYLLLSYVLYHQGLVPPHIAAGINLNFWPAGPIFRRLGAFFIRRTFKGNKLYSTVFREYLGELFSRGYSVEYFVEGGRSRTGRLLDPKTGTLSMTIQAMLRGGTRPITLVPIYIGYEHVMEVGTYAKELRGATKEKESLPQMVRGLSKLRNLGQGYVNFGEPLPLMTYLNQHVPDWREAIDPIEAVRPSWLTPTVNSIAADLMVRINNAGAANAMNLCCTALLASRQRSLTREQLTQQLECYLALLRNVPYSPDATGPIRFGQRAHRSCTADEQVRSGEGHHWRHHHPAARAGGADDLLSQQYRPICW</sequence>
<dbReference type="GO" id="GO:0005886">
    <property type="term" value="C:plasma membrane"/>
    <property type="evidence" value="ECO:0007669"/>
    <property type="project" value="UniProtKB-SubCell"/>
</dbReference>
<evidence type="ECO:0000256" key="14">
    <source>
        <dbReference type="ARBA" id="ARBA00023315"/>
    </source>
</evidence>
<evidence type="ECO:0000256" key="5">
    <source>
        <dbReference type="ARBA" id="ARBA00013113"/>
    </source>
</evidence>
<keyword evidence="14 17" id="KW-0012">Acyltransferase</keyword>
<keyword evidence="7" id="KW-1003">Cell membrane</keyword>
<evidence type="ECO:0000313" key="18">
    <source>
        <dbReference type="Proteomes" id="UP000251088"/>
    </source>
</evidence>
<dbReference type="SMART" id="SM00563">
    <property type="entry name" value="PlsC"/>
    <property type="match status" value="1"/>
</dbReference>
<dbReference type="EMBL" id="UAWN01000012">
    <property type="protein sequence ID" value="SQC16463.1"/>
    <property type="molecule type" value="Genomic_DNA"/>
</dbReference>
<comment type="pathway">
    <text evidence="2">Phospholipid metabolism; CDP-diacylglycerol biosynthesis; CDP-diacylglycerol from sn-glycerol 3-phosphate: step 1/3.</text>
</comment>
<comment type="catalytic activity">
    <reaction evidence="15">
        <text>sn-glycerol 3-phosphate + an acyl-CoA = a 1-acyl-sn-glycero-3-phosphate + CoA</text>
        <dbReference type="Rhea" id="RHEA:15325"/>
        <dbReference type="ChEBI" id="CHEBI:57287"/>
        <dbReference type="ChEBI" id="CHEBI:57597"/>
        <dbReference type="ChEBI" id="CHEBI:57970"/>
        <dbReference type="ChEBI" id="CHEBI:58342"/>
        <dbReference type="EC" id="2.3.1.15"/>
    </reaction>
</comment>
<dbReference type="EC" id="2.3.1.15" evidence="5"/>
<evidence type="ECO:0000256" key="8">
    <source>
        <dbReference type="ARBA" id="ARBA00022516"/>
    </source>
</evidence>
<comment type="similarity">
    <text evidence="4">Belongs to the GPAT/DAPAT family.</text>
</comment>
<evidence type="ECO:0000256" key="3">
    <source>
        <dbReference type="ARBA" id="ARBA00005189"/>
    </source>
</evidence>
<dbReference type="UniPathway" id="UPA00557">
    <property type="reaction ID" value="UER00612"/>
</dbReference>
<keyword evidence="11" id="KW-0472">Membrane</keyword>
<gene>
    <name evidence="17" type="primary">plsB_2</name>
    <name evidence="17" type="ORF">NCTC9128_04193</name>
</gene>
<evidence type="ECO:0000256" key="6">
    <source>
        <dbReference type="ARBA" id="ARBA00013432"/>
    </source>
</evidence>
<evidence type="ECO:0000256" key="1">
    <source>
        <dbReference type="ARBA" id="ARBA00004413"/>
    </source>
</evidence>
<dbReference type="Proteomes" id="UP000251088">
    <property type="component" value="Unassembled WGS sequence"/>
</dbReference>